<accession>A0A6B9LAG8</accession>
<organism evidence="1 2">
    <name type="scientific">Flavobacterium phage vB_FspS_laban6-1</name>
    <dbReference type="NCBI Taxonomy" id="2686250"/>
    <lineage>
        <taxon>Viruses</taxon>
        <taxon>Duplodnaviria</taxon>
        <taxon>Heunggongvirae</taxon>
        <taxon>Uroviricota</taxon>
        <taxon>Caudoviricetes</taxon>
        <taxon>Duneviridae</taxon>
        <taxon>Labanvirus</taxon>
        <taxon>Labanvirus laban</taxon>
    </lineage>
</organism>
<sequence length="63" mass="7477">MYSKNEISKIFSNVKSWDELEQACNCFVYLIQNDVEYTFNFGLSNFIGNQSQLAFRRIEKLEL</sequence>
<evidence type="ECO:0000313" key="1">
    <source>
        <dbReference type="EMBL" id="QHB39022.1"/>
    </source>
</evidence>
<name>A0A6B9LAG8_9CAUD</name>
<dbReference type="Proteomes" id="UP000465101">
    <property type="component" value="Segment"/>
</dbReference>
<reference evidence="1 2" key="1">
    <citation type="journal article" date="2020" name="Viruses">
        <title>Diversity and Host Interactions Among Virulent and Temperate Baltic Sea Flavobacterium Phages.</title>
        <authorList>
            <person name="Nilsson E."/>
            <person name="Bayfield O.W."/>
            <person name="Lundin D."/>
            <person name="Antson A.A."/>
            <person name="Holmfeldt K."/>
        </authorList>
    </citation>
    <scope>NUCLEOTIDE SEQUENCE [LARGE SCALE GENOMIC DNA]</scope>
</reference>
<keyword evidence="2" id="KW-1185">Reference proteome</keyword>
<evidence type="ECO:0000313" key="2">
    <source>
        <dbReference type="Proteomes" id="UP000465101"/>
    </source>
</evidence>
<protein>
    <submittedName>
        <fullName evidence="1">Uncharacterized protein</fullName>
    </submittedName>
</protein>
<gene>
    <name evidence="1" type="ORF">laban61_gp051</name>
</gene>
<dbReference type="EMBL" id="MN812211">
    <property type="protein sequence ID" value="QHB39022.1"/>
    <property type="molecule type" value="Genomic_DNA"/>
</dbReference>
<proteinExistence type="predicted"/>